<accession>A0ABP1PI73</accession>
<comment type="caution">
    <text evidence="6">The sequence shown here is derived from an EMBL/GenBank/DDBJ whole genome shotgun (WGS) entry which is preliminary data.</text>
</comment>
<evidence type="ECO:0000256" key="5">
    <source>
        <dbReference type="RuleBase" id="RU000487"/>
    </source>
</evidence>
<comment type="subcellular location">
    <subcellularLocation>
        <location evidence="1">Cytoplasm</location>
    </subcellularLocation>
</comment>
<dbReference type="Gene3D" id="3.30.420.40">
    <property type="match status" value="2"/>
</dbReference>
<protein>
    <recommendedName>
        <fullName evidence="8">Actin</fullName>
    </recommendedName>
</protein>
<keyword evidence="7" id="KW-1185">Reference proteome</keyword>
<keyword evidence="4" id="KW-0067">ATP-binding</keyword>
<dbReference type="SUPFAM" id="SSF53067">
    <property type="entry name" value="Actin-like ATPase domain"/>
    <property type="match status" value="2"/>
</dbReference>
<keyword evidence="3" id="KW-0547">Nucleotide-binding</keyword>
<dbReference type="Gene3D" id="3.90.640.10">
    <property type="entry name" value="Actin, Chain A, domain 4"/>
    <property type="match status" value="1"/>
</dbReference>
<evidence type="ECO:0000256" key="2">
    <source>
        <dbReference type="ARBA" id="ARBA00022490"/>
    </source>
</evidence>
<reference evidence="6 7" key="1">
    <citation type="submission" date="2024-08" db="EMBL/GenBank/DDBJ databases">
        <authorList>
            <person name="Cucini C."/>
            <person name="Frati F."/>
        </authorList>
    </citation>
    <scope>NUCLEOTIDE SEQUENCE [LARGE SCALE GENOMIC DNA]</scope>
</reference>
<dbReference type="InterPro" id="IPR043129">
    <property type="entry name" value="ATPase_NBD"/>
</dbReference>
<organism evidence="6 7">
    <name type="scientific">Orchesella dallaii</name>
    <dbReference type="NCBI Taxonomy" id="48710"/>
    <lineage>
        <taxon>Eukaryota</taxon>
        <taxon>Metazoa</taxon>
        <taxon>Ecdysozoa</taxon>
        <taxon>Arthropoda</taxon>
        <taxon>Hexapoda</taxon>
        <taxon>Collembola</taxon>
        <taxon>Entomobryomorpha</taxon>
        <taxon>Entomobryoidea</taxon>
        <taxon>Orchesellidae</taxon>
        <taxon>Orchesellinae</taxon>
        <taxon>Orchesella</taxon>
    </lineage>
</organism>
<dbReference type="InterPro" id="IPR004000">
    <property type="entry name" value="Actin"/>
</dbReference>
<dbReference type="SMART" id="SM00268">
    <property type="entry name" value="ACTIN"/>
    <property type="match status" value="1"/>
</dbReference>
<evidence type="ECO:0000256" key="4">
    <source>
        <dbReference type="ARBA" id="ARBA00022840"/>
    </source>
</evidence>
<dbReference type="PANTHER" id="PTHR11937">
    <property type="entry name" value="ACTIN"/>
    <property type="match status" value="1"/>
</dbReference>
<evidence type="ECO:0008006" key="8">
    <source>
        <dbReference type="Google" id="ProtNLM"/>
    </source>
</evidence>
<dbReference type="Proteomes" id="UP001642540">
    <property type="component" value="Unassembled WGS sequence"/>
</dbReference>
<dbReference type="Pfam" id="PF00022">
    <property type="entry name" value="Actin"/>
    <property type="match status" value="1"/>
</dbReference>
<evidence type="ECO:0000256" key="1">
    <source>
        <dbReference type="ARBA" id="ARBA00004496"/>
    </source>
</evidence>
<evidence type="ECO:0000313" key="7">
    <source>
        <dbReference type="Proteomes" id="UP001642540"/>
    </source>
</evidence>
<gene>
    <name evidence="6" type="ORF">ODALV1_LOCUS284</name>
</gene>
<dbReference type="EMBL" id="CAXLJM020000001">
    <property type="protein sequence ID" value="CAL8068464.1"/>
    <property type="molecule type" value="Genomic_DNA"/>
</dbReference>
<dbReference type="PROSITE" id="PS01132">
    <property type="entry name" value="ACTINS_ACT_LIKE"/>
    <property type="match status" value="1"/>
</dbReference>
<dbReference type="PRINTS" id="PR00190">
    <property type="entry name" value="ACTIN"/>
</dbReference>
<evidence type="ECO:0000313" key="6">
    <source>
        <dbReference type="EMBL" id="CAL8068464.1"/>
    </source>
</evidence>
<comment type="similarity">
    <text evidence="5">Belongs to the actin family.</text>
</comment>
<evidence type="ECO:0000256" key="3">
    <source>
        <dbReference type="ARBA" id="ARBA00022741"/>
    </source>
</evidence>
<sequence>MVNEVEIVRPAIVIDNGSGSIKAGLAGEDVPKVILQNAVGHRGIIPSADKAGGLSIGNNAITSLESTIKLKYPMENGVVTNWDDMEAVWAHLFQNELKVKPEEFAMLLTEAPLNAPENRKKMGEIFFEKFNTPALFFCLPSVLALYSTGRKTGLVLDSGEEVTCAVPVVDGYAVEEGIRRLNTGGRNVTNLLSSLLYKEKGYAFASNQELEIVRKIKENLEGQVKREDGFKYTLPDGQIIQLENKNGTAEQLVDSLFGSNPTFKNAGGKGVAELAFEAIMATDQSLFSNLVISGGNSMLPGFQDRFEKEMGGLMAKNSLKNKLKIIPAGIGSGAQLGESRQCAAWRGGSILANLSAFQSMWVGKKEYEEMGAEALLHIKK</sequence>
<keyword evidence="2" id="KW-0963">Cytoplasm</keyword>
<dbReference type="InterPro" id="IPR020902">
    <property type="entry name" value="Actin/actin-like_CS"/>
</dbReference>
<proteinExistence type="inferred from homology"/>
<name>A0ABP1PI73_9HEXA</name>